<comment type="caution">
    <text evidence="1">The sequence shown here is derived from an EMBL/GenBank/DDBJ whole genome shotgun (WGS) entry which is preliminary data.</text>
</comment>
<dbReference type="Proteomes" id="UP000807353">
    <property type="component" value="Unassembled WGS sequence"/>
</dbReference>
<gene>
    <name evidence="1" type="ORF">BDZ94DRAFT_109910</name>
</gene>
<reference evidence="1" key="1">
    <citation type="submission" date="2020-11" db="EMBL/GenBank/DDBJ databases">
        <authorList>
            <consortium name="DOE Joint Genome Institute"/>
            <person name="Ahrendt S."/>
            <person name="Riley R."/>
            <person name="Andreopoulos W."/>
            <person name="Labutti K."/>
            <person name="Pangilinan J."/>
            <person name="Ruiz-Duenas F.J."/>
            <person name="Barrasa J.M."/>
            <person name="Sanchez-Garcia M."/>
            <person name="Camarero S."/>
            <person name="Miyauchi S."/>
            <person name="Serrano A."/>
            <person name="Linde D."/>
            <person name="Babiker R."/>
            <person name="Drula E."/>
            <person name="Ayuso-Fernandez I."/>
            <person name="Pacheco R."/>
            <person name="Padilla G."/>
            <person name="Ferreira P."/>
            <person name="Barriuso J."/>
            <person name="Kellner H."/>
            <person name="Castanera R."/>
            <person name="Alfaro M."/>
            <person name="Ramirez L."/>
            <person name="Pisabarro A.G."/>
            <person name="Kuo A."/>
            <person name="Tritt A."/>
            <person name="Lipzen A."/>
            <person name="He G."/>
            <person name="Yan M."/>
            <person name="Ng V."/>
            <person name="Cullen D."/>
            <person name="Martin F."/>
            <person name="Rosso M.-N."/>
            <person name="Henrissat B."/>
            <person name="Hibbett D."/>
            <person name="Martinez A.T."/>
            <person name="Grigoriev I.V."/>
        </authorList>
    </citation>
    <scope>NUCLEOTIDE SEQUENCE</scope>
    <source>
        <strain evidence="1">CBS 247.69</strain>
    </source>
</reference>
<evidence type="ECO:0000313" key="1">
    <source>
        <dbReference type="EMBL" id="KAF9458330.1"/>
    </source>
</evidence>
<dbReference type="EMBL" id="MU150343">
    <property type="protein sequence ID" value="KAF9458330.1"/>
    <property type="molecule type" value="Genomic_DNA"/>
</dbReference>
<keyword evidence="2" id="KW-1185">Reference proteome</keyword>
<proteinExistence type="predicted"/>
<evidence type="ECO:0000313" key="2">
    <source>
        <dbReference type="Proteomes" id="UP000807353"/>
    </source>
</evidence>
<organism evidence="1 2">
    <name type="scientific">Collybia nuda</name>
    <dbReference type="NCBI Taxonomy" id="64659"/>
    <lineage>
        <taxon>Eukaryota</taxon>
        <taxon>Fungi</taxon>
        <taxon>Dikarya</taxon>
        <taxon>Basidiomycota</taxon>
        <taxon>Agaricomycotina</taxon>
        <taxon>Agaricomycetes</taxon>
        <taxon>Agaricomycetidae</taxon>
        <taxon>Agaricales</taxon>
        <taxon>Tricholomatineae</taxon>
        <taxon>Clitocybaceae</taxon>
        <taxon>Collybia</taxon>
    </lineage>
</organism>
<accession>A0A9P5XZ50</accession>
<protein>
    <submittedName>
        <fullName evidence="1">Uncharacterized protein</fullName>
    </submittedName>
</protein>
<dbReference type="AlphaFoldDB" id="A0A9P5XZ50"/>
<sequence length="155" mass="17108">MHKVRAQLLIGIARKQVSKFFLRAQNLTISKCIDDDQIETTIYTQIVGPSITPLPSQSPGYSPVIPLVDSGDLLLGHGLTVDGEVACCRRFSGSRFSDCMGCLEYEWTSFNDTLNEQERSAAMKILSMVRDAGERGVAKVDLQVCTYMPLVEFGV</sequence>
<name>A0A9P5XZ50_9AGAR</name>